<protein>
    <submittedName>
        <fullName evidence="1">Uncharacterized protein</fullName>
    </submittedName>
</protein>
<accession>A0A222ENA2</accession>
<dbReference type="Proteomes" id="UP000203229">
    <property type="component" value="Chromosome"/>
</dbReference>
<proteinExistence type="predicted"/>
<reference evidence="1 2" key="1">
    <citation type="submission" date="2017-07" db="EMBL/GenBank/DDBJ databases">
        <title>Complete genome sequence of Spiroplasma corruscae EC-1 (DSM 19793).</title>
        <authorList>
            <person name="Tsai Y.-M."/>
            <person name="Lo W.-S."/>
            <person name="Kuo C.-H."/>
        </authorList>
    </citation>
    <scope>NUCLEOTIDE SEQUENCE [LARGE SCALE GENOMIC DNA]</scope>
    <source>
        <strain evidence="1 2">EC-1</strain>
    </source>
</reference>
<keyword evidence="2" id="KW-1185">Reference proteome</keyword>
<dbReference type="AlphaFoldDB" id="A0A222ENA2"/>
<dbReference type="KEGG" id="scou:SCORR_v1c01940"/>
<dbReference type="EMBL" id="CP022535">
    <property type="protein sequence ID" value="ASP27969.1"/>
    <property type="molecule type" value="Genomic_DNA"/>
</dbReference>
<sequence length="296" mass="35323">MKKILQMMFALGLTVVPSTLGTVKKASVNESKYENFIQSWNEFLYYRYDMSSSETDYVKKNIKSIVKDNLGDDPLFIDIFKDANIKFLSLVGDQLKVQFSNKKNKSIISEDIIKSFTLILYNYDNIDKFIKNTQDYLKLYPMIIDKNNYIQLEIEDKLKARYQNFIDWYSFELLYLNNINEFYDFLDFDAIKTTLESKNYIKADYLCSTNLKFYFRRDIKSLRNSEDKKIFFSKDKSVMTFNILKWLSKHTYLNPYDKDCANFFSIESIDYKKGYTTITLNKKYFDKSLIITLNEK</sequence>
<gene>
    <name evidence="1" type="ORF">SCORR_v1c01940</name>
</gene>
<name>A0A222ENA2_9MOLU</name>
<organism evidence="1 2">
    <name type="scientific">Spiroplasma corruscae</name>
    <dbReference type="NCBI Taxonomy" id="216934"/>
    <lineage>
        <taxon>Bacteria</taxon>
        <taxon>Bacillati</taxon>
        <taxon>Mycoplasmatota</taxon>
        <taxon>Mollicutes</taxon>
        <taxon>Entomoplasmatales</taxon>
        <taxon>Spiroplasmataceae</taxon>
        <taxon>Spiroplasma</taxon>
    </lineage>
</organism>
<dbReference type="RefSeq" id="WP_094048279.1">
    <property type="nucleotide sequence ID" value="NZ_CP022535.1"/>
</dbReference>
<evidence type="ECO:0000313" key="1">
    <source>
        <dbReference type="EMBL" id="ASP27969.1"/>
    </source>
</evidence>
<evidence type="ECO:0000313" key="2">
    <source>
        <dbReference type="Proteomes" id="UP000203229"/>
    </source>
</evidence>
<dbReference type="OrthoDB" id="388769at2"/>